<accession>A0AAU3GUN9</accession>
<gene>
    <name evidence="1" type="ORF">OG626_19105</name>
</gene>
<dbReference type="Gene3D" id="3.10.450.50">
    <property type="match status" value="1"/>
</dbReference>
<sequence length="153" mass="16300">MSTAPATDSATTAATTDPKAMVDAWLRFWNGDLSLASGIVSDDFRLHTVFLDGSSGASVKGPEDLASHVKGGRAAFPDLEFAIEVPPLVDGPYLSVRWTATGTYAGGFPGAKAEPGTVVTFTGTDTLLMRDGRFVEYWLNSDGLHMLRQLKAF</sequence>
<dbReference type="Pfam" id="PF07366">
    <property type="entry name" value="SnoaL"/>
    <property type="match status" value="1"/>
</dbReference>
<dbReference type="SUPFAM" id="SSF54427">
    <property type="entry name" value="NTF2-like"/>
    <property type="match status" value="1"/>
</dbReference>
<evidence type="ECO:0000313" key="1">
    <source>
        <dbReference type="EMBL" id="WTY96860.1"/>
    </source>
</evidence>
<name>A0AAU3GUN9_9ACTN</name>
<dbReference type="GO" id="GO:0030638">
    <property type="term" value="P:polyketide metabolic process"/>
    <property type="evidence" value="ECO:0007669"/>
    <property type="project" value="InterPro"/>
</dbReference>
<dbReference type="InterPro" id="IPR032710">
    <property type="entry name" value="NTF2-like_dom_sf"/>
</dbReference>
<protein>
    <submittedName>
        <fullName evidence="1">Ester cyclase</fullName>
    </submittedName>
</protein>
<dbReference type="AlphaFoldDB" id="A0AAU3GUN9"/>
<proteinExistence type="predicted"/>
<dbReference type="InterPro" id="IPR009959">
    <property type="entry name" value="Cyclase_SnoaL-like"/>
</dbReference>
<dbReference type="EMBL" id="CP109535">
    <property type="protein sequence ID" value="WTY96860.1"/>
    <property type="molecule type" value="Genomic_DNA"/>
</dbReference>
<reference evidence="1" key="1">
    <citation type="submission" date="2022-10" db="EMBL/GenBank/DDBJ databases">
        <title>The complete genomes of actinobacterial strains from the NBC collection.</title>
        <authorList>
            <person name="Joergensen T.S."/>
            <person name="Alvarez Arevalo M."/>
            <person name="Sterndorff E.B."/>
            <person name="Faurdal D."/>
            <person name="Vuksanovic O."/>
            <person name="Mourched A.-S."/>
            <person name="Charusanti P."/>
            <person name="Shaw S."/>
            <person name="Blin K."/>
            <person name="Weber T."/>
        </authorList>
    </citation>
    <scope>NUCLEOTIDE SEQUENCE</scope>
    <source>
        <strain evidence="1">NBC_01401</strain>
    </source>
</reference>
<organism evidence="1">
    <name type="scientific">Streptomyces sp. NBC_01401</name>
    <dbReference type="NCBI Taxonomy" id="2903854"/>
    <lineage>
        <taxon>Bacteria</taxon>
        <taxon>Bacillati</taxon>
        <taxon>Actinomycetota</taxon>
        <taxon>Actinomycetes</taxon>
        <taxon>Kitasatosporales</taxon>
        <taxon>Streptomycetaceae</taxon>
        <taxon>Streptomyces</taxon>
    </lineage>
</organism>